<dbReference type="EMBL" id="KN832572">
    <property type="protein sequence ID" value="KII84095.1"/>
    <property type="molecule type" value="Genomic_DNA"/>
</dbReference>
<sequence length="481" mass="54473">MCTAYSTSTSMQGFPRQPIGIGHLPTELLSIIFQMAYRNLRETDTYCPQTTYWPYGENLRSPSLFPYSLSNVCRLWQGIMADNPAYWTRLVVLVGRDATHPRAFESQLTWSRGRPFTITVTRREHDDVDPPDLEREQVAAITAIFKPHIHRARTITFDVLYSGSLPTLHQDFEGTATHLTSLQLKSSMTRGLGGCDLDVATSIKPELQLECPKLQTLHLDGSNFRDAVRYKWLGLFSRATSVSISRFSPDDTMSLSLLQSLRALRAIRFLHSLEFRDVAFEMDSARADIVRYPSLLDLTFVRVAGELIQDVLLSIEHGFLESLTIIACPLVIHDPDILPGIFYLNLEALSADENPLVCLQLWGASSDGGHSLQIRDCPCFTDSVLTAMSRGGRHDEHWICPRLSELEIRDCHHFSGHALRRMVEAHWVASRKFSEMDPNLENGELQVSAIQSLTVTGCGEILSEEDQEWFKAHLLWFTYKV</sequence>
<evidence type="ECO:0000313" key="1">
    <source>
        <dbReference type="EMBL" id="KII84095.1"/>
    </source>
</evidence>
<gene>
    <name evidence="1" type="ORF">PLICRDRAFT_369097</name>
</gene>
<dbReference type="SUPFAM" id="SSF52047">
    <property type="entry name" value="RNI-like"/>
    <property type="match status" value="1"/>
</dbReference>
<name>A0A0C9SX19_PLICR</name>
<dbReference type="InterPro" id="IPR032675">
    <property type="entry name" value="LRR_dom_sf"/>
</dbReference>
<dbReference type="AlphaFoldDB" id="A0A0C9SX19"/>
<accession>A0A0C9SX19</accession>
<dbReference type="OrthoDB" id="3001771at2759"/>
<dbReference type="Proteomes" id="UP000053263">
    <property type="component" value="Unassembled WGS sequence"/>
</dbReference>
<evidence type="ECO:0000313" key="2">
    <source>
        <dbReference type="Proteomes" id="UP000053263"/>
    </source>
</evidence>
<organism evidence="1 2">
    <name type="scientific">Plicaturopsis crispa FD-325 SS-3</name>
    <dbReference type="NCBI Taxonomy" id="944288"/>
    <lineage>
        <taxon>Eukaryota</taxon>
        <taxon>Fungi</taxon>
        <taxon>Dikarya</taxon>
        <taxon>Basidiomycota</taxon>
        <taxon>Agaricomycotina</taxon>
        <taxon>Agaricomycetes</taxon>
        <taxon>Agaricomycetidae</taxon>
        <taxon>Amylocorticiales</taxon>
        <taxon>Amylocorticiaceae</taxon>
        <taxon>Plicatura</taxon>
        <taxon>Plicaturopsis crispa</taxon>
    </lineage>
</organism>
<proteinExistence type="predicted"/>
<protein>
    <submittedName>
        <fullName evidence="1">Unplaced genomic scaffold PLICRscaffold_19, whole genome shotgun sequence</fullName>
    </submittedName>
</protein>
<dbReference type="Gene3D" id="3.80.10.10">
    <property type="entry name" value="Ribonuclease Inhibitor"/>
    <property type="match status" value="1"/>
</dbReference>
<reference evidence="1 2" key="1">
    <citation type="submission" date="2014-06" db="EMBL/GenBank/DDBJ databases">
        <title>Evolutionary Origins and Diversification of the Mycorrhizal Mutualists.</title>
        <authorList>
            <consortium name="DOE Joint Genome Institute"/>
            <consortium name="Mycorrhizal Genomics Consortium"/>
            <person name="Kohler A."/>
            <person name="Kuo A."/>
            <person name="Nagy L.G."/>
            <person name="Floudas D."/>
            <person name="Copeland A."/>
            <person name="Barry K.W."/>
            <person name="Cichocki N."/>
            <person name="Veneault-Fourrey C."/>
            <person name="LaButti K."/>
            <person name="Lindquist E.A."/>
            <person name="Lipzen A."/>
            <person name="Lundell T."/>
            <person name="Morin E."/>
            <person name="Murat C."/>
            <person name="Riley R."/>
            <person name="Ohm R."/>
            <person name="Sun H."/>
            <person name="Tunlid A."/>
            <person name="Henrissat B."/>
            <person name="Grigoriev I.V."/>
            <person name="Hibbett D.S."/>
            <person name="Martin F."/>
        </authorList>
    </citation>
    <scope>NUCLEOTIDE SEQUENCE [LARGE SCALE GENOMIC DNA]</scope>
    <source>
        <strain evidence="1 2">FD-325 SS-3</strain>
    </source>
</reference>
<keyword evidence="2" id="KW-1185">Reference proteome</keyword>
<dbReference type="HOGENOM" id="CLU_027732_1_0_1"/>